<keyword evidence="1" id="KW-0328">Glycosyltransferase</keyword>
<proteinExistence type="predicted"/>
<gene>
    <name evidence="1" type="primary">tuaH</name>
    <name evidence="1" type="ORF">Spa11_33190</name>
</gene>
<dbReference type="KEGG" id="bmei:Spa11_33190"/>
<dbReference type="Gene3D" id="3.40.50.2000">
    <property type="entry name" value="Glycogen Phosphorylase B"/>
    <property type="match status" value="1"/>
</dbReference>
<sequence>MSKNHLMRLAAERHRVLWVNSIGYRAPKVNARDMRRVAQKLRAVARERLKRVEDNIWTLSPLVLPAYGSSALGSISRYALARQVRGAMRQLGFVEPINWVFNPTASTVAGRLGESLLVYYCVDDYLHIEGVDHEAVGQLEDQLLTRADVVVASTAALCETKTRGERRPILIPHGVQYDHFRTTLEENLTVASEVADLPGPVFGYFGLMSHDWFDCSLIEAIADKWPQGSVVLIGKSTMDLGRVSRRSNVHVLGQKPFAELPRYCKGFDAALLPFPLTELTRAANPLKVREYLAAGLPVVSTGIPEVESIGSCFIGDGPEGFVQAARAALEDSTTPGERSRRMSAQSWRARYEQVEALLSSHLRASSGK</sequence>
<dbReference type="SUPFAM" id="SSF53756">
    <property type="entry name" value="UDP-Glycosyltransferase/glycogen phosphorylase"/>
    <property type="match status" value="1"/>
</dbReference>
<dbReference type="GO" id="GO:0016757">
    <property type="term" value="F:glycosyltransferase activity"/>
    <property type="evidence" value="ECO:0007669"/>
    <property type="project" value="UniProtKB-KW"/>
</dbReference>
<name>A0A518KBG1_9BACT</name>
<keyword evidence="1" id="KW-0808">Transferase</keyword>
<dbReference type="Proteomes" id="UP000316426">
    <property type="component" value="Chromosome"/>
</dbReference>
<keyword evidence="2" id="KW-1185">Reference proteome</keyword>
<dbReference type="EC" id="2.4.-.-" evidence="1"/>
<organism evidence="1 2">
    <name type="scientific">Botrimarina mediterranea</name>
    <dbReference type="NCBI Taxonomy" id="2528022"/>
    <lineage>
        <taxon>Bacteria</taxon>
        <taxon>Pseudomonadati</taxon>
        <taxon>Planctomycetota</taxon>
        <taxon>Planctomycetia</taxon>
        <taxon>Pirellulales</taxon>
        <taxon>Lacipirellulaceae</taxon>
        <taxon>Botrimarina</taxon>
    </lineage>
</organism>
<accession>A0A518KBG1</accession>
<evidence type="ECO:0000313" key="1">
    <source>
        <dbReference type="EMBL" id="QDV75109.1"/>
    </source>
</evidence>
<protein>
    <submittedName>
        <fullName evidence="1">Teichuronic acid biosynthesis glycosyltransferase TuaH</fullName>
        <ecNumber evidence="1">2.4.-.-</ecNumber>
    </submittedName>
</protein>
<dbReference type="Gene3D" id="3.40.50.11010">
    <property type="match status" value="1"/>
</dbReference>
<evidence type="ECO:0000313" key="2">
    <source>
        <dbReference type="Proteomes" id="UP000316426"/>
    </source>
</evidence>
<dbReference type="EMBL" id="CP036349">
    <property type="protein sequence ID" value="QDV75109.1"/>
    <property type="molecule type" value="Genomic_DNA"/>
</dbReference>
<reference evidence="1 2" key="1">
    <citation type="submission" date="2019-02" db="EMBL/GenBank/DDBJ databases">
        <title>Deep-cultivation of Planctomycetes and their phenomic and genomic characterization uncovers novel biology.</title>
        <authorList>
            <person name="Wiegand S."/>
            <person name="Jogler M."/>
            <person name="Boedeker C."/>
            <person name="Pinto D."/>
            <person name="Vollmers J."/>
            <person name="Rivas-Marin E."/>
            <person name="Kohn T."/>
            <person name="Peeters S.H."/>
            <person name="Heuer A."/>
            <person name="Rast P."/>
            <person name="Oberbeckmann S."/>
            <person name="Bunk B."/>
            <person name="Jeske O."/>
            <person name="Meyerdierks A."/>
            <person name="Storesund J.E."/>
            <person name="Kallscheuer N."/>
            <person name="Luecker S."/>
            <person name="Lage O.M."/>
            <person name="Pohl T."/>
            <person name="Merkel B.J."/>
            <person name="Hornburger P."/>
            <person name="Mueller R.-W."/>
            <person name="Bruemmer F."/>
            <person name="Labrenz M."/>
            <person name="Spormann A.M."/>
            <person name="Op den Camp H."/>
            <person name="Overmann J."/>
            <person name="Amann R."/>
            <person name="Jetten M.S.M."/>
            <person name="Mascher T."/>
            <person name="Medema M.H."/>
            <person name="Devos D.P."/>
            <person name="Kaster A.-K."/>
            <person name="Ovreas L."/>
            <person name="Rohde M."/>
            <person name="Galperin M.Y."/>
            <person name="Jogler C."/>
        </authorList>
    </citation>
    <scope>NUCLEOTIDE SEQUENCE [LARGE SCALE GENOMIC DNA]</scope>
    <source>
        <strain evidence="1 2">Spa11</strain>
    </source>
</reference>
<dbReference type="Pfam" id="PF13692">
    <property type="entry name" value="Glyco_trans_1_4"/>
    <property type="match status" value="1"/>
</dbReference>
<dbReference type="AlphaFoldDB" id="A0A518KBG1"/>